<evidence type="ECO:0000313" key="2">
    <source>
        <dbReference type="EMBL" id="GBP91909.1"/>
    </source>
</evidence>
<keyword evidence="2" id="KW-0418">Kinase</keyword>
<feature type="region of interest" description="Disordered" evidence="1">
    <location>
        <begin position="1"/>
        <end position="27"/>
    </location>
</feature>
<proteinExistence type="predicted"/>
<protein>
    <submittedName>
        <fullName evidence="2">Diacylglycerol kinase iota</fullName>
    </submittedName>
</protein>
<gene>
    <name evidence="2" type="primary">DGKI</name>
    <name evidence="2" type="ORF">EVAR_65769_1</name>
</gene>
<name>A0A4C1ZY34_EUMVA</name>
<dbReference type="GO" id="GO:0016301">
    <property type="term" value="F:kinase activity"/>
    <property type="evidence" value="ECO:0007669"/>
    <property type="project" value="UniProtKB-KW"/>
</dbReference>
<dbReference type="EMBL" id="BGZK01002222">
    <property type="protein sequence ID" value="GBP91909.1"/>
    <property type="molecule type" value="Genomic_DNA"/>
</dbReference>
<keyword evidence="2" id="KW-0808">Transferase</keyword>
<organism evidence="2 3">
    <name type="scientific">Eumeta variegata</name>
    <name type="common">Bagworm moth</name>
    <name type="synonym">Eumeta japonica</name>
    <dbReference type="NCBI Taxonomy" id="151549"/>
    <lineage>
        <taxon>Eukaryota</taxon>
        <taxon>Metazoa</taxon>
        <taxon>Ecdysozoa</taxon>
        <taxon>Arthropoda</taxon>
        <taxon>Hexapoda</taxon>
        <taxon>Insecta</taxon>
        <taxon>Pterygota</taxon>
        <taxon>Neoptera</taxon>
        <taxon>Endopterygota</taxon>
        <taxon>Lepidoptera</taxon>
        <taxon>Glossata</taxon>
        <taxon>Ditrysia</taxon>
        <taxon>Tineoidea</taxon>
        <taxon>Psychidae</taxon>
        <taxon>Oiketicinae</taxon>
        <taxon>Eumeta</taxon>
    </lineage>
</organism>
<accession>A0A4C1ZY34</accession>
<evidence type="ECO:0000313" key="3">
    <source>
        <dbReference type="Proteomes" id="UP000299102"/>
    </source>
</evidence>
<sequence>MRRRGTESGGARALRSTPDWGEGAVSGEHLWSPTSVSGDCCYVGDAECQGPGPSAPAFQPRRRAVINDTPALLLSNDDLSLAIRQKAVFRVHNTNRPLNRVIHLLSDFVRG</sequence>
<dbReference type="Proteomes" id="UP000299102">
    <property type="component" value="Unassembled WGS sequence"/>
</dbReference>
<dbReference type="AlphaFoldDB" id="A0A4C1ZY34"/>
<dbReference type="OrthoDB" id="242257at2759"/>
<reference evidence="2 3" key="1">
    <citation type="journal article" date="2019" name="Commun. Biol.">
        <title>The bagworm genome reveals a unique fibroin gene that provides high tensile strength.</title>
        <authorList>
            <person name="Kono N."/>
            <person name="Nakamura H."/>
            <person name="Ohtoshi R."/>
            <person name="Tomita M."/>
            <person name="Numata K."/>
            <person name="Arakawa K."/>
        </authorList>
    </citation>
    <scope>NUCLEOTIDE SEQUENCE [LARGE SCALE GENOMIC DNA]</scope>
</reference>
<dbReference type="STRING" id="151549.A0A4C1ZY34"/>
<keyword evidence="3" id="KW-1185">Reference proteome</keyword>
<evidence type="ECO:0000256" key="1">
    <source>
        <dbReference type="SAM" id="MobiDB-lite"/>
    </source>
</evidence>
<comment type="caution">
    <text evidence="2">The sequence shown here is derived from an EMBL/GenBank/DDBJ whole genome shotgun (WGS) entry which is preliminary data.</text>
</comment>